<keyword evidence="3" id="KW-0949">S-adenosyl-L-methionine</keyword>
<sequence>MDLANGERSSELLQAQAHVWNHIFNFINSMSLKCAIQLGIPDIIHNHCQPMTLHELVAKLPVRPNKTLCVYRLMRILAPPEGPSFERNTFLLLLDPDLTEPWDYVSAWFQNDDPTPFFTAHGRTIWDYGCHEPRFNNFFNEGMASDARLVTSVLVKECKGAFEGLNSFVDVGGGTGTVAKTIVEAFPHLHGTVLDLPHVVADIKK</sequence>
<dbReference type="Pfam" id="PF08100">
    <property type="entry name" value="Dimerisation"/>
    <property type="match status" value="1"/>
</dbReference>
<dbReference type="InterPro" id="IPR012967">
    <property type="entry name" value="COMT_dimerisation"/>
</dbReference>
<evidence type="ECO:0000256" key="3">
    <source>
        <dbReference type="ARBA" id="ARBA00022691"/>
    </source>
</evidence>
<reference evidence="6 7" key="1">
    <citation type="journal article" date="2018" name="PLoS Genet.">
        <title>Population sequencing reveals clonal diversity and ancestral inbreeding in the grapevine cultivar Chardonnay.</title>
        <authorList>
            <person name="Roach M.J."/>
            <person name="Johnson D.L."/>
            <person name="Bohlmann J."/>
            <person name="van Vuuren H.J."/>
            <person name="Jones S.J."/>
            <person name="Pretorius I.S."/>
            <person name="Schmidt S.A."/>
            <person name="Borneman A.R."/>
        </authorList>
    </citation>
    <scope>NUCLEOTIDE SEQUENCE [LARGE SCALE GENOMIC DNA]</scope>
    <source>
        <strain evidence="7">cv. Chardonnay</strain>
        <tissue evidence="6">Leaf</tissue>
    </source>
</reference>
<dbReference type="EMBL" id="QGNW01000038">
    <property type="protein sequence ID" value="RVX09447.1"/>
    <property type="molecule type" value="Genomic_DNA"/>
</dbReference>
<protein>
    <submittedName>
        <fullName evidence="6">Trans-resveratrol di-O-methyltransferase</fullName>
    </submittedName>
</protein>
<gene>
    <name evidence="6" type="primary">ROMT_9</name>
    <name evidence="6" type="ORF">CK203_015421</name>
</gene>
<feature type="domain" description="O-methyltransferase C-terminal" evidence="4">
    <location>
        <begin position="102"/>
        <end position="204"/>
    </location>
</feature>
<evidence type="ECO:0000313" key="7">
    <source>
        <dbReference type="Proteomes" id="UP000288805"/>
    </source>
</evidence>
<dbReference type="GO" id="GO:0046983">
    <property type="term" value="F:protein dimerization activity"/>
    <property type="evidence" value="ECO:0007669"/>
    <property type="project" value="InterPro"/>
</dbReference>
<feature type="domain" description="O-methyltransferase dimerisation" evidence="5">
    <location>
        <begin position="20"/>
        <end position="78"/>
    </location>
</feature>
<evidence type="ECO:0000256" key="2">
    <source>
        <dbReference type="ARBA" id="ARBA00022679"/>
    </source>
</evidence>
<dbReference type="FunFam" id="1.10.10.10:FF:000213">
    <property type="entry name" value="Coniferyl alcohol 9-O-methyltransferase"/>
    <property type="match status" value="1"/>
</dbReference>
<dbReference type="Gene3D" id="1.10.10.10">
    <property type="entry name" value="Winged helix-like DNA-binding domain superfamily/Winged helix DNA-binding domain"/>
    <property type="match status" value="1"/>
</dbReference>
<evidence type="ECO:0000256" key="1">
    <source>
        <dbReference type="ARBA" id="ARBA00022603"/>
    </source>
</evidence>
<dbReference type="SUPFAM" id="SSF46785">
    <property type="entry name" value="Winged helix' DNA-binding domain"/>
    <property type="match status" value="1"/>
</dbReference>
<dbReference type="Gene3D" id="3.40.50.150">
    <property type="entry name" value="Vaccinia Virus protein VP39"/>
    <property type="match status" value="1"/>
</dbReference>
<dbReference type="PANTHER" id="PTHR11746">
    <property type="entry name" value="O-METHYLTRANSFERASE"/>
    <property type="match status" value="1"/>
</dbReference>
<dbReference type="SUPFAM" id="SSF53335">
    <property type="entry name" value="S-adenosyl-L-methionine-dependent methyltransferases"/>
    <property type="match status" value="1"/>
</dbReference>
<evidence type="ECO:0000259" key="4">
    <source>
        <dbReference type="Pfam" id="PF00891"/>
    </source>
</evidence>
<dbReference type="InterPro" id="IPR029063">
    <property type="entry name" value="SAM-dependent_MTases_sf"/>
</dbReference>
<dbReference type="InterPro" id="IPR036390">
    <property type="entry name" value="WH_DNA-bd_sf"/>
</dbReference>
<dbReference type="GO" id="GO:0008171">
    <property type="term" value="F:O-methyltransferase activity"/>
    <property type="evidence" value="ECO:0007669"/>
    <property type="project" value="InterPro"/>
</dbReference>
<dbReference type="GO" id="GO:0008757">
    <property type="term" value="F:S-adenosylmethionine-dependent methyltransferase activity"/>
    <property type="evidence" value="ECO:0007669"/>
    <property type="project" value="UniProtKB-ARBA"/>
</dbReference>
<dbReference type="GO" id="GO:0009717">
    <property type="term" value="P:isoflavonoid biosynthetic process"/>
    <property type="evidence" value="ECO:0007669"/>
    <property type="project" value="UniProtKB-ARBA"/>
</dbReference>
<dbReference type="Pfam" id="PF00891">
    <property type="entry name" value="Methyltransf_2"/>
    <property type="match status" value="1"/>
</dbReference>
<proteinExistence type="predicted"/>
<evidence type="ECO:0000259" key="5">
    <source>
        <dbReference type="Pfam" id="PF08100"/>
    </source>
</evidence>
<evidence type="ECO:0000313" key="6">
    <source>
        <dbReference type="EMBL" id="RVX09447.1"/>
    </source>
</evidence>
<dbReference type="PROSITE" id="PS51683">
    <property type="entry name" value="SAM_OMT_II"/>
    <property type="match status" value="1"/>
</dbReference>
<dbReference type="AlphaFoldDB" id="A0A438JKI4"/>
<name>A0A438JKI4_VITVI</name>
<accession>A0A438JKI4</accession>
<dbReference type="GO" id="GO:0032259">
    <property type="term" value="P:methylation"/>
    <property type="evidence" value="ECO:0007669"/>
    <property type="project" value="UniProtKB-KW"/>
</dbReference>
<dbReference type="InterPro" id="IPR001077">
    <property type="entry name" value="COMT_C"/>
</dbReference>
<keyword evidence="2 6" id="KW-0808">Transferase</keyword>
<comment type="caution">
    <text evidence="6">The sequence shown here is derived from an EMBL/GenBank/DDBJ whole genome shotgun (WGS) entry which is preliminary data.</text>
</comment>
<dbReference type="InterPro" id="IPR036388">
    <property type="entry name" value="WH-like_DNA-bd_sf"/>
</dbReference>
<dbReference type="InterPro" id="IPR016461">
    <property type="entry name" value="COMT-like"/>
</dbReference>
<dbReference type="Proteomes" id="UP000288805">
    <property type="component" value="Unassembled WGS sequence"/>
</dbReference>
<keyword evidence="1 6" id="KW-0489">Methyltransferase</keyword>
<organism evidence="6 7">
    <name type="scientific">Vitis vinifera</name>
    <name type="common">Grape</name>
    <dbReference type="NCBI Taxonomy" id="29760"/>
    <lineage>
        <taxon>Eukaryota</taxon>
        <taxon>Viridiplantae</taxon>
        <taxon>Streptophyta</taxon>
        <taxon>Embryophyta</taxon>
        <taxon>Tracheophyta</taxon>
        <taxon>Spermatophyta</taxon>
        <taxon>Magnoliopsida</taxon>
        <taxon>eudicotyledons</taxon>
        <taxon>Gunneridae</taxon>
        <taxon>Pentapetalae</taxon>
        <taxon>rosids</taxon>
        <taxon>Vitales</taxon>
        <taxon>Vitaceae</taxon>
        <taxon>Viteae</taxon>
        <taxon>Vitis</taxon>
    </lineage>
</organism>